<dbReference type="RefSeq" id="WP_109533735.1">
    <property type="nucleotide sequence ID" value="NZ_CAXPUO010000036.1"/>
</dbReference>
<dbReference type="AlphaFoldDB" id="A0A2U2C8K5"/>
<keyword evidence="3" id="KW-1185">Reference proteome</keyword>
<keyword evidence="1" id="KW-0812">Transmembrane</keyword>
<comment type="caution">
    <text evidence="2">The sequence shown here is derived from an EMBL/GenBank/DDBJ whole genome shotgun (WGS) entry which is preliminary data.</text>
</comment>
<protein>
    <submittedName>
        <fullName evidence="2">GlsB/YeaQ/YmgE family stress response membrane protein</fullName>
    </submittedName>
</protein>
<evidence type="ECO:0000256" key="1">
    <source>
        <dbReference type="SAM" id="Phobius"/>
    </source>
</evidence>
<accession>A0A2U2C8K5</accession>
<feature type="transmembrane region" description="Helical" evidence="1">
    <location>
        <begin position="53"/>
        <end position="73"/>
    </location>
</feature>
<keyword evidence="1" id="KW-1133">Transmembrane helix</keyword>
<dbReference type="EMBL" id="QEYD01000007">
    <property type="protein sequence ID" value="PWE28228.1"/>
    <property type="molecule type" value="Genomic_DNA"/>
</dbReference>
<sequence length="78" mass="8090">MPGLLILIVIGAAAGVLATRLMGARVDMPTALVLGVIGAILGGVGLRLLVTVGGWAVTFVLAVLASMALIWVWQRLRR</sequence>
<evidence type="ECO:0000313" key="3">
    <source>
        <dbReference type="Proteomes" id="UP000244940"/>
    </source>
</evidence>
<proteinExistence type="predicted"/>
<organism evidence="2 3">
    <name type="scientific">Pararhodobacter marinus</name>
    <dbReference type="NCBI Taxonomy" id="2184063"/>
    <lineage>
        <taxon>Bacteria</taxon>
        <taxon>Pseudomonadati</taxon>
        <taxon>Pseudomonadota</taxon>
        <taxon>Alphaproteobacteria</taxon>
        <taxon>Rhodobacterales</taxon>
        <taxon>Paracoccaceae</taxon>
        <taxon>Pararhodobacter</taxon>
    </lineage>
</organism>
<dbReference type="OrthoDB" id="7876027at2"/>
<gene>
    <name evidence="2" type="ORF">C4N9_12855</name>
</gene>
<name>A0A2U2C8K5_9RHOB</name>
<evidence type="ECO:0000313" key="2">
    <source>
        <dbReference type="EMBL" id="PWE28228.1"/>
    </source>
</evidence>
<dbReference type="GeneID" id="94365782"/>
<reference evidence="2 3" key="1">
    <citation type="submission" date="2018-05" db="EMBL/GenBank/DDBJ databases">
        <title>Pararhodobacter marina sp. nov., isolated from deep-sea water of the Indian Ocean.</title>
        <authorList>
            <person name="Lai Q.Sr."/>
            <person name="Liu X."/>
            <person name="Shao Z."/>
        </authorList>
    </citation>
    <scope>NUCLEOTIDE SEQUENCE [LARGE SCALE GENOMIC DNA]</scope>
    <source>
        <strain evidence="2 3">CIC4N-9</strain>
    </source>
</reference>
<keyword evidence="1" id="KW-0472">Membrane</keyword>
<dbReference type="Proteomes" id="UP000244940">
    <property type="component" value="Unassembled WGS sequence"/>
</dbReference>
<feature type="transmembrane region" description="Helical" evidence="1">
    <location>
        <begin position="28"/>
        <end position="46"/>
    </location>
</feature>